<dbReference type="RefSeq" id="WP_148973518.1">
    <property type="nucleotide sequence ID" value="NZ_VTER01000002.1"/>
</dbReference>
<sequence>MLKWLSKYIKFETTKKWGYTYKKSGNGVSVSYKTFTGTDFYNFTFKKGAEVTISCEAVVEEGELTIEWNDGREMIWRKTFKESGKETFTAAASSRLHGVNLIGADTRGSCRVEFTDTKV</sequence>
<comment type="caution">
    <text evidence="1">The sequence shown here is derived from an EMBL/GenBank/DDBJ whole genome shotgun (WGS) entry which is preliminary data.</text>
</comment>
<protein>
    <submittedName>
        <fullName evidence="1">Uncharacterized protein</fullName>
    </submittedName>
</protein>
<proteinExistence type="predicted"/>
<organism evidence="1 2">
    <name type="scientific">Bacillus infantis</name>
    <dbReference type="NCBI Taxonomy" id="324767"/>
    <lineage>
        <taxon>Bacteria</taxon>
        <taxon>Bacillati</taxon>
        <taxon>Bacillota</taxon>
        <taxon>Bacilli</taxon>
        <taxon>Bacillales</taxon>
        <taxon>Bacillaceae</taxon>
        <taxon>Bacillus</taxon>
    </lineage>
</organism>
<dbReference type="EMBL" id="VTER01000002">
    <property type="protein sequence ID" value="TYS51140.1"/>
    <property type="molecule type" value="Genomic_DNA"/>
</dbReference>
<evidence type="ECO:0000313" key="1">
    <source>
        <dbReference type="EMBL" id="TYS51140.1"/>
    </source>
</evidence>
<name>A0A5D4RJN1_9BACI</name>
<dbReference type="Proteomes" id="UP000322139">
    <property type="component" value="Unassembled WGS sequence"/>
</dbReference>
<gene>
    <name evidence="1" type="ORF">FZD51_03605</name>
</gene>
<accession>A0A5D4RJN1</accession>
<reference evidence="1 2" key="1">
    <citation type="submission" date="2019-08" db="EMBL/GenBank/DDBJ databases">
        <title>Bacillus genomes from the desert of Cuatro Cienegas, Coahuila.</title>
        <authorList>
            <person name="Olmedo-Alvarez G."/>
        </authorList>
    </citation>
    <scope>NUCLEOTIDE SEQUENCE [LARGE SCALE GENOMIC DNA]</scope>
    <source>
        <strain evidence="1 2">CH446_14T</strain>
    </source>
</reference>
<dbReference type="AlphaFoldDB" id="A0A5D4RJN1"/>
<evidence type="ECO:0000313" key="2">
    <source>
        <dbReference type="Proteomes" id="UP000322139"/>
    </source>
</evidence>